<organism evidence="8 9">
    <name type="scientific">Phenylobacterium zucineum (strain HLK1)</name>
    <dbReference type="NCBI Taxonomy" id="450851"/>
    <lineage>
        <taxon>Bacteria</taxon>
        <taxon>Pseudomonadati</taxon>
        <taxon>Pseudomonadota</taxon>
        <taxon>Alphaproteobacteria</taxon>
        <taxon>Caulobacterales</taxon>
        <taxon>Caulobacteraceae</taxon>
        <taxon>Phenylobacterium</taxon>
    </lineage>
</organism>
<dbReference type="InterPro" id="IPR000172">
    <property type="entry name" value="GMC_OxRdtase_N"/>
</dbReference>
<keyword evidence="5" id="KW-0560">Oxidoreductase</keyword>
<keyword evidence="3" id="KW-0285">Flavoprotein</keyword>
<gene>
    <name evidence="8" type="ordered locus">PHZ_c2161</name>
</gene>
<name>B4REP6_PHEZH</name>
<evidence type="ECO:0000256" key="2">
    <source>
        <dbReference type="ARBA" id="ARBA00010790"/>
    </source>
</evidence>
<dbReference type="Gene3D" id="3.50.50.60">
    <property type="entry name" value="FAD/NAD(P)-binding domain"/>
    <property type="match status" value="2"/>
</dbReference>
<accession>B4REP6</accession>
<feature type="domain" description="Glucose-methanol-choline oxidoreductase N-terminal" evidence="6">
    <location>
        <begin position="271"/>
        <end position="370"/>
    </location>
</feature>
<keyword evidence="4" id="KW-0274">FAD</keyword>
<comment type="similarity">
    <text evidence="2">Belongs to the GMC oxidoreductase family.</text>
</comment>
<dbReference type="Pfam" id="PF00732">
    <property type="entry name" value="GMC_oxred_N"/>
    <property type="match status" value="1"/>
</dbReference>
<sequence>MQGQPARPKALVRRSPPERVRPGVALRVLAGPQLPELRRLRGDASWRAGVSAPTSGLQLSCFGGASVAATEPYDVIVVGSGAGGGMSAYHLTRSGLKVLMLEAGRDYDPVAETPMYNTNAEAPLRGVSTPDKPFGFYDATVDGGWEVPNEPYTVAEGSEPFIWWRPRMLGGRTNHWGRISLRFGPLDFKPKSRDGLGHDWPITYDDLAPWYDRTEKLIGVTGAAPPRGLVNTPDSPPGCLMESPPPRAFEIFYARAFEAMGIPVVPMHGAVVTQAMEGRNTCVFATPCGRGCAIGANFQSTTVLIPPALATGNLTIRTNALVYQVDLDRTGKAKGVTFVDRATGAHHSVTARAVVLAAGSGETARILLNSKSAAFPDGLCNAHGMVGRYLMDSVGVNVTGRFPALEDLPPTNDDGMSVSHTYVPWWGYDRHEALGFPRGYHIEIGGGRQMPSMSVARLLEDDASVGEDLRAALRRRYGSVISFNGRGEMIPNDDCYCELDPQAKDKWGIPVLRFHWRWGEAETRQAAHMVTTFLEVIDRLGGKPVGEVERDGRKAISKGGEMIHEVGTARMGASERDSVVNEYGQAWAVPNLFVTDGAVLVSSPDKNPTLSILALAWRSSDHLANLAKRGEL</sequence>
<dbReference type="GO" id="GO:0050660">
    <property type="term" value="F:flavin adenine dinucleotide binding"/>
    <property type="evidence" value="ECO:0007669"/>
    <property type="project" value="InterPro"/>
</dbReference>
<comment type="cofactor">
    <cofactor evidence="1">
        <name>FAD</name>
        <dbReference type="ChEBI" id="CHEBI:57692"/>
    </cofactor>
</comment>
<dbReference type="AlphaFoldDB" id="B4REP6"/>
<dbReference type="InterPro" id="IPR036188">
    <property type="entry name" value="FAD/NAD-bd_sf"/>
</dbReference>
<dbReference type="Proteomes" id="UP000001868">
    <property type="component" value="Chromosome"/>
</dbReference>
<dbReference type="GO" id="GO:0016614">
    <property type="term" value="F:oxidoreductase activity, acting on CH-OH group of donors"/>
    <property type="evidence" value="ECO:0007669"/>
    <property type="project" value="InterPro"/>
</dbReference>
<feature type="domain" description="Glucose-methanol-choline oxidoreductase C-terminal" evidence="7">
    <location>
        <begin position="491"/>
        <end position="616"/>
    </location>
</feature>
<dbReference type="PANTHER" id="PTHR42784:SF1">
    <property type="entry name" value="PYRANOSE 2-OXIDASE"/>
    <property type="match status" value="1"/>
</dbReference>
<dbReference type="EMBL" id="CP000747">
    <property type="protein sequence ID" value="ACG78572.1"/>
    <property type="molecule type" value="Genomic_DNA"/>
</dbReference>
<protein>
    <submittedName>
        <fullName evidence="8">Glucose-methanol-choline oxidoreductase</fullName>
    </submittedName>
</protein>
<evidence type="ECO:0000256" key="3">
    <source>
        <dbReference type="ARBA" id="ARBA00022630"/>
    </source>
</evidence>
<dbReference type="HOGENOM" id="CLU_008878_4_0_5"/>
<dbReference type="KEGG" id="pzu:PHZ_c2161"/>
<dbReference type="PANTHER" id="PTHR42784">
    <property type="entry name" value="PYRANOSE 2-OXIDASE"/>
    <property type="match status" value="1"/>
</dbReference>
<dbReference type="InterPro" id="IPR007867">
    <property type="entry name" value="GMC_OxRtase_C"/>
</dbReference>
<dbReference type="InterPro" id="IPR051473">
    <property type="entry name" value="P2Ox-like"/>
</dbReference>
<dbReference type="Pfam" id="PF05199">
    <property type="entry name" value="GMC_oxred_C"/>
    <property type="match status" value="1"/>
</dbReference>
<dbReference type="STRING" id="450851.PHZ_c2161"/>
<reference evidence="8 9" key="1">
    <citation type="journal article" date="2008" name="BMC Genomics">
        <title>Complete genome of Phenylobacterium zucineum - a novel facultative intracellular bacterium isolated from human erythroleukemia cell line K562.</title>
        <authorList>
            <person name="Luo Y."/>
            <person name="Xu X."/>
            <person name="Ding Z."/>
            <person name="Liu Z."/>
            <person name="Zhang B."/>
            <person name="Yan Z."/>
            <person name="Sun J."/>
            <person name="Hu S."/>
            <person name="Hu X."/>
        </authorList>
    </citation>
    <scope>NUCLEOTIDE SEQUENCE [LARGE SCALE GENOMIC DNA]</scope>
    <source>
        <strain evidence="8 9">HLK1</strain>
    </source>
</reference>
<dbReference type="eggNOG" id="COG2303">
    <property type="taxonomic scope" value="Bacteria"/>
</dbReference>
<evidence type="ECO:0000259" key="6">
    <source>
        <dbReference type="Pfam" id="PF00732"/>
    </source>
</evidence>
<dbReference type="SUPFAM" id="SSF51905">
    <property type="entry name" value="FAD/NAD(P)-binding domain"/>
    <property type="match status" value="1"/>
</dbReference>
<evidence type="ECO:0000313" key="8">
    <source>
        <dbReference type="EMBL" id="ACG78572.1"/>
    </source>
</evidence>
<keyword evidence="9" id="KW-1185">Reference proteome</keyword>
<evidence type="ECO:0000256" key="5">
    <source>
        <dbReference type="ARBA" id="ARBA00023002"/>
    </source>
</evidence>
<proteinExistence type="inferred from homology"/>
<dbReference type="SUPFAM" id="SSF54373">
    <property type="entry name" value="FAD-linked reductases, C-terminal domain"/>
    <property type="match status" value="1"/>
</dbReference>
<evidence type="ECO:0000313" key="9">
    <source>
        <dbReference type="Proteomes" id="UP000001868"/>
    </source>
</evidence>
<evidence type="ECO:0000256" key="4">
    <source>
        <dbReference type="ARBA" id="ARBA00022827"/>
    </source>
</evidence>
<evidence type="ECO:0000259" key="7">
    <source>
        <dbReference type="Pfam" id="PF05199"/>
    </source>
</evidence>
<evidence type="ECO:0000256" key="1">
    <source>
        <dbReference type="ARBA" id="ARBA00001974"/>
    </source>
</evidence>